<sequence>MRMESRMDSFSFAGNIWWRFGTEPRPKLGMCKIPGPRSTKCVGELESYQAWWMRLLPRYPSFYANTHLKCEMIEDAELLVKKQLHLLRTSCIQPELLDVGFRLCPSYRHQRLTPRGPLAHSSWDRLHCETLIHQDEICLQKQSLLLILLSASAQSWEYQHSQIPRRVDILTTVSRRVGCGGAKEHGFMTGLLSAWSSSLLTTSTRSSGAPGWSRVKESDP</sequence>
<organism evidence="1 2">
    <name type="scientific">Phyllosticta citribraziliensis</name>
    <dbReference type="NCBI Taxonomy" id="989973"/>
    <lineage>
        <taxon>Eukaryota</taxon>
        <taxon>Fungi</taxon>
        <taxon>Dikarya</taxon>
        <taxon>Ascomycota</taxon>
        <taxon>Pezizomycotina</taxon>
        <taxon>Dothideomycetes</taxon>
        <taxon>Dothideomycetes incertae sedis</taxon>
        <taxon>Botryosphaeriales</taxon>
        <taxon>Phyllostictaceae</taxon>
        <taxon>Phyllosticta</taxon>
    </lineage>
</organism>
<evidence type="ECO:0000313" key="2">
    <source>
        <dbReference type="Proteomes" id="UP001360953"/>
    </source>
</evidence>
<proteinExistence type="predicted"/>
<accession>A0ABR1LD57</accession>
<dbReference type="GeneID" id="92026723"/>
<dbReference type="EMBL" id="JBBPEH010000012">
    <property type="protein sequence ID" value="KAK7531587.1"/>
    <property type="molecule type" value="Genomic_DNA"/>
</dbReference>
<protein>
    <submittedName>
        <fullName evidence="1">Uncharacterized protein</fullName>
    </submittedName>
</protein>
<keyword evidence="2" id="KW-1185">Reference proteome</keyword>
<reference evidence="1 2" key="1">
    <citation type="submission" date="2024-04" db="EMBL/GenBank/DDBJ databases">
        <title>Phyllosticta paracitricarpa is synonymous to the EU quarantine fungus P. citricarpa based on phylogenomic analyses.</title>
        <authorList>
            <consortium name="Lawrence Berkeley National Laboratory"/>
            <person name="Van ingen-buijs V.A."/>
            <person name="Van westerhoven A.C."/>
            <person name="Haridas S."/>
            <person name="Skiadas P."/>
            <person name="Martin F."/>
            <person name="Groenewald J.Z."/>
            <person name="Crous P.W."/>
            <person name="Seidl M.F."/>
        </authorList>
    </citation>
    <scope>NUCLEOTIDE SEQUENCE [LARGE SCALE GENOMIC DNA]</scope>
    <source>
        <strain evidence="1 2">CPC 17464</strain>
    </source>
</reference>
<comment type="caution">
    <text evidence="1">The sequence shown here is derived from an EMBL/GenBank/DDBJ whole genome shotgun (WGS) entry which is preliminary data.</text>
</comment>
<dbReference type="RefSeq" id="XP_066651411.1">
    <property type="nucleotide sequence ID" value="XM_066793817.1"/>
</dbReference>
<gene>
    <name evidence="1" type="ORF">J3D65DRAFT_119769</name>
</gene>
<name>A0ABR1LD57_9PEZI</name>
<evidence type="ECO:0000313" key="1">
    <source>
        <dbReference type="EMBL" id="KAK7531587.1"/>
    </source>
</evidence>
<dbReference type="Proteomes" id="UP001360953">
    <property type="component" value="Unassembled WGS sequence"/>
</dbReference>